<feature type="region of interest" description="Disordered" evidence="7">
    <location>
        <begin position="120"/>
        <end position="226"/>
    </location>
</feature>
<feature type="compositionally biased region" description="Acidic residues" evidence="7">
    <location>
        <begin position="926"/>
        <end position="944"/>
    </location>
</feature>
<proteinExistence type="predicted"/>
<feature type="region of interest" description="Disordered" evidence="7">
    <location>
        <begin position="1242"/>
        <end position="1263"/>
    </location>
</feature>
<evidence type="ECO:0000256" key="5">
    <source>
        <dbReference type="ARBA" id="ARBA00023242"/>
    </source>
</evidence>
<feature type="compositionally biased region" description="Low complexity" evidence="7">
    <location>
        <begin position="204"/>
        <end position="226"/>
    </location>
</feature>
<evidence type="ECO:0000256" key="1">
    <source>
        <dbReference type="ARBA" id="ARBA00004123"/>
    </source>
</evidence>
<feature type="compositionally biased region" description="Acidic residues" evidence="7">
    <location>
        <begin position="62"/>
        <end position="74"/>
    </location>
</feature>
<evidence type="ECO:0000313" key="9">
    <source>
        <dbReference type="EMBL" id="KAG0280927.1"/>
    </source>
</evidence>
<dbReference type="SMART" id="SM00297">
    <property type="entry name" value="BROMO"/>
    <property type="match status" value="1"/>
</dbReference>
<feature type="compositionally biased region" description="Low complexity" evidence="7">
    <location>
        <begin position="989"/>
        <end position="1000"/>
    </location>
</feature>
<dbReference type="Pfam" id="PF12157">
    <property type="entry name" value="DUF3591"/>
    <property type="match status" value="1"/>
</dbReference>
<dbReference type="Proteomes" id="UP001194580">
    <property type="component" value="Unassembled WGS sequence"/>
</dbReference>
<feature type="compositionally biased region" description="Polar residues" evidence="7">
    <location>
        <begin position="120"/>
        <end position="136"/>
    </location>
</feature>
<dbReference type="GO" id="GO:0004402">
    <property type="term" value="F:histone acetyltransferase activity"/>
    <property type="evidence" value="ECO:0007669"/>
    <property type="project" value="InterPro"/>
</dbReference>
<feature type="compositionally biased region" description="Basic and acidic residues" evidence="7">
    <location>
        <begin position="1494"/>
        <end position="1513"/>
    </location>
</feature>
<dbReference type="InterPro" id="IPR041670">
    <property type="entry name" value="Znf-CCHC_6"/>
</dbReference>
<feature type="compositionally biased region" description="Low complexity" evidence="7">
    <location>
        <begin position="180"/>
        <end position="192"/>
    </location>
</feature>
<sequence length="1513" mass="169442">MSLAGYFFGNVDKSGKVEDLPEEFREALESLENNEQLTQLFSAKTLGVDENEVKAQPGAAGADDDDEDEDEDGEVNISTIKSTFAHDKDAVDYSESNDLAADNTEQEMFSQRYLQKGLSSVKATATTAMRSSQGSRAKSRLDSMDEDYDAEDSDGDTAGGSKGAVKTSMPALPSAQQPALTLLQRQQLYLQEEQSKQQAGGAGSSKPLLSSTSLPGLPGASTTTPAAAAPVEPIDVRKLYPAFEEKKILKFSELFNNKRPKRFPHSRVKPAGFPTTSKFIQNVDQKKAFEQPEDPSSVNERYLEYYDSSEETMDKEWVNSLQWRVPDTKDFYSVQLDSWEDRIVWDDSVVPTQDVEMNGSDTALVKSTLKDTTELFASRNYDLEMGEWEDSIIWDENKPYKPFSHISLNMNDVNVLFDLTSMENKGMGDGFRVKRGRKVQFPAYRVVTNVNDPSEAETHRKLGIDRFNVSNDRFYEANKEGRFHRVRQTFGQLVVQHALPAVKLMKPWYKNKLTKAELRSFHRPSLQITPNVEITFSRVKGSKKKKQKRKELGEVMRSYKDLTLRDHTNFVLLEYSEEHPAIIQNVGMGSFLVNYYRKESVEDTHIPTNEIGESFVLDVTDATPFLNFGNVDPGQTMSALYNNMVRAPIFEQQARNTDFVVIRSTYKNETKYYIRHIPHIYVVGQTYPVQDVPGPHSRKITTMIKNRLQISSFRFMRKDPAGRLKFTKLCKAYPEYNEIQIRQRLKEFAEYQRKGNNTGYWKLKGNAPLPTEEEIRKMVTPEMVCLYESMLVGQRHLLDAGYGKAAEGDEDNANEDTEASMDIEEQLAPWITTRNFINATQGKAMLKLWGAGDPTGRGEGFSFVRISMKDIFLREGESLEERLAQIELLPKSTHRYNVAEQQLVYKEEINRIWNAQRTALSKIEEIDGGDDEIGGDTDNDEDENYDRQRREMSTIDRNRVSPSPSLFGRYRDHSERDRERDNDMDDDNVSVTGSVSSRTSAGNFGSKNKYLIIKRLYRTPSGDPVWKTETIRDPAVMNNYIRQRQTMDESAVSMESLEPTDDEAKNQRMKKRIMEEIARLNRNQERRMARAAAKAGSAAPEIPVNPATAALKKKKVVRQCSNCGALGHMKTNKKCPKYVDPSGALPNLGVTGTAYVTSGGASGMMSPPHAALRAGSIPPGTPSSLGTSRAGSEFFRQGSPQSVAAGGNKISFPKAVIDRVADLEKEREKEEKDALVVRLPSKMLQTPPKRKRSESASQQNNDMEDFYDYLHPPAKSYGRRKKADVELANIIESVLSTLLSMQEATAFLAPVSPKIAPDYDIVIKQPRDLSGMRDANKNHYAYRTVDAFLTDIRIMVNNSWIYNGEHSPWTKAALALLQRAEEILRPQMETIRQLEAEILESDLKSNIYVGTGTPGAASSAGMVGGAPPPGALANLHPGGYGAYSSSTFPGIGHPFVGFAVPPPRNPMSGSVGNAGFVAYTGPTSSSAPPLPDQGRLENETGEVRVKSENMEWQ</sequence>
<feature type="region of interest" description="Disordered" evidence="7">
    <location>
        <begin position="1480"/>
        <end position="1513"/>
    </location>
</feature>
<dbReference type="GO" id="GO:0051123">
    <property type="term" value="P:RNA polymerase II preinitiation complex assembly"/>
    <property type="evidence" value="ECO:0007669"/>
    <property type="project" value="TreeGrafter"/>
</dbReference>
<feature type="region of interest" description="Disordered" evidence="7">
    <location>
        <begin position="1048"/>
        <end position="1067"/>
    </location>
</feature>
<feature type="region of interest" description="Disordered" evidence="7">
    <location>
        <begin position="926"/>
        <end position="1002"/>
    </location>
</feature>
<dbReference type="InterPro" id="IPR022591">
    <property type="entry name" value="TAF1_HAT_dom"/>
</dbReference>
<evidence type="ECO:0000313" key="10">
    <source>
        <dbReference type="Proteomes" id="UP001194580"/>
    </source>
</evidence>
<dbReference type="Gene3D" id="1.20.920.10">
    <property type="entry name" value="Bromodomain-like"/>
    <property type="match status" value="1"/>
</dbReference>
<feature type="domain" description="Bromo" evidence="8">
    <location>
        <begin position="1299"/>
        <end position="1370"/>
    </location>
</feature>
<evidence type="ECO:0000256" key="3">
    <source>
        <dbReference type="ARBA" id="ARBA00023117"/>
    </source>
</evidence>
<dbReference type="GO" id="GO:0005669">
    <property type="term" value="C:transcription factor TFIID complex"/>
    <property type="evidence" value="ECO:0007669"/>
    <property type="project" value="InterPro"/>
</dbReference>
<comment type="subcellular location">
    <subcellularLocation>
        <location evidence="1">Nucleus</location>
    </subcellularLocation>
</comment>
<organism evidence="9 10">
    <name type="scientific">Linnemannia exigua</name>
    <dbReference type="NCBI Taxonomy" id="604196"/>
    <lineage>
        <taxon>Eukaryota</taxon>
        <taxon>Fungi</taxon>
        <taxon>Fungi incertae sedis</taxon>
        <taxon>Mucoromycota</taxon>
        <taxon>Mortierellomycotina</taxon>
        <taxon>Mortierellomycetes</taxon>
        <taxon>Mortierellales</taxon>
        <taxon>Mortierellaceae</taxon>
        <taxon>Linnemannia</taxon>
    </lineage>
</organism>
<dbReference type="PANTHER" id="PTHR13900">
    <property type="entry name" value="TRANSCRIPTION INITIATION FACTOR TFIID"/>
    <property type="match status" value="1"/>
</dbReference>
<keyword evidence="3 6" id="KW-0103">Bromodomain</keyword>
<reference evidence="9" key="1">
    <citation type="journal article" date="2020" name="Fungal Divers.">
        <title>Resolving the Mortierellaceae phylogeny through synthesis of multi-gene phylogenetics and phylogenomics.</title>
        <authorList>
            <person name="Vandepol N."/>
            <person name="Liber J."/>
            <person name="Desiro A."/>
            <person name="Na H."/>
            <person name="Kennedy M."/>
            <person name="Barry K."/>
            <person name="Grigoriev I.V."/>
            <person name="Miller A.N."/>
            <person name="O'Donnell K."/>
            <person name="Stajich J.E."/>
            <person name="Bonito G."/>
        </authorList>
    </citation>
    <scope>NUCLEOTIDE SEQUENCE</scope>
    <source>
        <strain evidence="9">NRRL 28262</strain>
    </source>
</reference>
<dbReference type="Pfam" id="PF15288">
    <property type="entry name" value="zf-CCHC_6"/>
    <property type="match status" value="1"/>
</dbReference>
<dbReference type="GO" id="GO:0016251">
    <property type="term" value="F:RNA polymerase II general transcription initiation factor activity"/>
    <property type="evidence" value="ECO:0007669"/>
    <property type="project" value="InterPro"/>
</dbReference>
<evidence type="ECO:0000259" key="8">
    <source>
        <dbReference type="PROSITE" id="PS50014"/>
    </source>
</evidence>
<keyword evidence="4" id="KW-0804">Transcription</keyword>
<dbReference type="InterPro" id="IPR040240">
    <property type="entry name" value="TAF1"/>
</dbReference>
<dbReference type="Pfam" id="PF00439">
    <property type="entry name" value="Bromodomain"/>
    <property type="match status" value="1"/>
</dbReference>
<keyword evidence="10" id="KW-1185">Reference proteome</keyword>
<feature type="compositionally biased region" description="Basic and acidic residues" evidence="7">
    <location>
        <begin position="969"/>
        <end position="981"/>
    </location>
</feature>
<gene>
    <name evidence="9" type="ORF">BGZ95_007962</name>
</gene>
<keyword evidence="5" id="KW-0539">Nucleus</keyword>
<evidence type="ECO:0000256" key="7">
    <source>
        <dbReference type="SAM" id="MobiDB-lite"/>
    </source>
</evidence>
<evidence type="ECO:0000256" key="2">
    <source>
        <dbReference type="ARBA" id="ARBA00023015"/>
    </source>
</evidence>
<protein>
    <recommendedName>
        <fullName evidence="8">Bromo domain-containing protein</fullName>
    </recommendedName>
</protein>
<dbReference type="InterPro" id="IPR001487">
    <property type="entry name" value="Bromodomain"/>
</dbReference>
<keyword evidence="2" id="KW-0805">Transcription regulation</keyword>
<dbReference type="SUPFAM" id="SSF47370">
    <property type="entry name" value="Bromodomain"/>
    <property type="match status" value="1"/>
</dbReference>
<dbReference type="PROSITE" id="PS50014">
    <property type="entry name" value="BROMODOMAIN_2"/>
    <property type="match status" value="1"/>
</dbReference>
<dbReference type="EMBL" id="JAAAIL010000040">
    <property type="protein sequence ID" value="KAG0280927.1"/>
    <property type="molecule type" value="Genomic_DNA"/>
</dbReference>
<evidence type="ECO:0000256" key="4">
    <source>
        <dbReference type="ARBA" id="ARBA00023163"/>
    </source>
</evidence>
<dbReference type="GO" id="GO:0017025">
    <property type="term" value="F:TBP-class protein binding"/>
    <property type="evidence" value="ECO:0007669"/>
    <property type="project" value="InterPro"/>
</dbReference>
<comment type="caution">
    <text evidence="9">The sequence shown here is derived from an EMBL/GenBank/DDBJ whole genome shotgun (WGS) entry which is preliminary data.</text>
</comment>
<feature type="compositionally biased region" description="Basic and acidic residues" evidence="7">
    <location>
        <begin position="945"/>
        <end position="959"/>
    </location>
</feature>
<evidence type="ECO:0000256" key="6">
    <source>
        <dbReference type="PROSITE-ProRule" id="PRU00035"/>
    </source>
</evidence>
<accession>A0AAD4DKZ6</accession>
<dbReference type="PANTHER" id="PTHR13900:SF0">
    <property type="entry name" value="TRANSCRIPTION INITIATION FACTOR TFIID SUBUNIT 1"/>
    <property type="match status" value="1"/>
</dbReference>
<feature type="compositionally biased region" description="Acidic residues" evidence="7">
    <location>
        <begin position="144"/>
        <end position="155"/>
    </location>
</feature>
<feature type="region of interest" description="Disordered" evidence="7">
    <location>
        <begin position="44"/>
        <end position="74"/>
    </location>
</feature>
<name>A0AAD4DKZ6_9FUNG</name>
<dbReference type="InterPro" id="IPR036427">
    <property type="entry name" value="Bromodomain-like_sf"/>
</dbReference>